<dbReference type="EMBL" id="PGOL01000298">
    <property type="protein sequence ID" value="PKI73042.1"/>
    <property type="molecule type" value="Genomic_DNA"/>
</dbReference>
<sequence>MTSTVTSGGELGVRSHWPCLKILSGSTVVNFNPKTAQSGLFFQTYSIFRDLCRSIRVDLITLGVNDHHGHLEGSLGYPRPLTLPQNSTGCLRGDVRTDLCQSSLLSAPVGSVKAIWVCARPKQPKPDPTKV</sequence>
<evidence type="ECO:0000313" key="1">
    <source>
        <dbReference type="EMBL" id="PKI73042.1"/>
    </source>
</evidence>
<evidence type="ECO:0000313" key="2">
    <source>
        <dbReference type="Proteomes" id="UP000233551"/>
    </source>
</evidence>
<proteinExistence type="predicted"/>
<reference evidence="1 2" key="1">
    <citation type="submission" date="2017-11" db="EMBL/GenBank/DDBJ databases">
        <title>De-novo sequencing of pomegranate (Punica granatum L.) genome.</title>
        <authorList>
            <person name="Akparov Z."/>
            <person name="Amiraslanov A."/>
            <person name="Hajiyeva S."/>
            <person name="Abbasov M."/>
            <person name="Kaur K."/>
            <person name="Hamwieh A."/>
            <person name="Solovyev V."/>
            <person name="Salamov A."/>
            <person name="Braich B."/>
            <person name="Kosarev P."/>
            <person name="Mahmoud A."/>
            <person name="Hajiyev E."/>
            <person name="Babayeva S."/>
            <person name="Izzatullayeva V."/>
            <person name="Mammadov A."/>
            <person name="Mammadov A."/>
            <person name="Sharifova S."/>
            <person name="Ojaghi J."/>
            <person name="Eynullazada K."/>
            <person name="Bayramov B."/>
            <person name="Abdulazimova A."/>
            <person name="Shahmuradov I."/>
        </authorList>
    </citation>
    <scope>NUCLEOTIDE SEQUENCE [LARGE SCALE GENOMIC DNA]</scope>
    <source>
        <strain evidence="2">cv. AG2017</strain>
        <tissue evidence="1">Leaf</tissue>
    </source>
</reference>
<keyword evidence="2" id="KW-1185">Reference proteome</keyword>
<gene>
    <name evidence="1" type="ORF">CRG98_006537</name>
</gene>
<comment type="caution">
    <text evidence="1">The sequence shown here is derived from an EMBL/GenBank/DDBJ whole genome shotgun (WGS) entry which is preliminary data.</text>
</comment>
<dbReference type="AlphaFoldDB" id="A0A2I0KX39"/>
<name>A0A2I0KX39_PUNGR</name>
<dbReference type="Proteomes" id="UP000233551">
    <property type="component" value="Unassembled WGS sequence"/>
</dbReference>
<organism evidence="1 2">
    <name type="scientific">Punica granatum</name>
    <name type="common">Pomegranate</name>
    <dbReference type="NCBI Taxonomy" id="22663"/>
    <lineage>
        <taxon>Eukaryota</taxon>
        <taxon>Viridiplantae</taxon>
        <taxon>Streptophyta</taxon>
        <taxon>Embryophyta</taxon>
        <taxon>Tracheophyta</taxon>
        <taxon>Spermatophyta</taxon>
        <taxon>Magnoliopsida</taxon>
        <taxon>eudicotyledons</taxon>
        <taxon>Gunneridae</taxon>
        <taxon>Pentapetalae</taxon>
        <taxon>rosids</taxon>
        <taxon>malvids</taxon>
        <taxon>Myrtales</taxon>
        <taxon>Lythraceae</taxon>
        <taxon>Punica</taxon>
    </lineage>
</organism>
<protein>
    <submittedName>
        <fullName evidence="1">Uncharacterized protein</fullName>
    </submittedName>
</protein>
<accession>A0A2I0KX39</accession>